<keyword evidence="3" id="KW-0560">Oxidoreductase</keyword>
<feature type="domain" description="XdhC Rossmann" evidence="2">
    <location>
        <begin position="226"/>
        <end position="360"/>
    </location>
</feature>
<dbReference type="InterPro" id="IPR027051">
    <property type="entry name" value="XdhC_Rossmann_dom"/>
</dbReference>
<dbReference type="Pfam" id="PF02625">
    <property type="entry name" value="XdhC_CoxI"/>
    <property type="match status" value="1"/>
</dbReference>
<evidence type="ECO:0000313" key="4">
    <source>
        <dbReference type="Proteomes" id="UP001139263"/>
    </source>
</evidence>
<evidence type="ECO:0000259" key="1">
    <source>
        <dbReference type="Pfam" id="PF02625"/>
    </source>
</evidence>
<name>A0A9X1V914_9BACL</name>
<evidence type="ECO:0000313" key="3">
    <source>
        <dbReference type="EMBL" id="MCI0182308.1"/>
    </source>
</evidence>
<dbReference type="AlphaFoldDB" id="A0A9X1V914"/>
<dbReference type="EC" id="1.17.1.4" evidence="3"/>
<dbReference type="InterPro" id="IPR003777">
    <property type="entry name" value="XdhC_CoxI"/>
</dbReference>
<dbReference type="GO" id="GO:0004854">
    <property type="term" value="F:xanthine dehydrogenase activity"/>
    <property type="evidence" value="ECO:0007669"/>
    <property type="project" value="UniProtKB-EC"/>
</dbReference>
<dbReference type="Proteomes" id="UP001139263">
    <property type="component" value="Unassembled WGS sequence"/>
</dbReference>
<keyword evidence="4" id="KW-1185">Reference proteome</keyword>
<dbReference type="PANTHER" id="PTHR30388">
    <property type="entry name" value="ALDEHYDE OXIDOREDUCTASE MOLYBDENUM COFACTOR ASSEMBLY PROTEIN"/>
    <property type="match status" value="1"/>
</dbReference>
<dbReference type="Pfam" id="PF13478">
    <property type="entry name" value="XdhC_C"/>
    <property type="match status" value="1"/>
</dbReference>
<protein>
    <submittedName>
        <fullName evidence="3">Xanthine dehydrogenase subunit A</fullName>
        <ecNumber evidence="3">1.17.1.4</ecNumber>
    </submittedName>
</protein>
<dbReference type="PANTHER" id="PTHR30388:SF6">
    <property type="entry name" value="XANTHINE DEHYDROGENASE SUBUNIT A-RELATED"/>
    <property type="match status" value="1"/>
</dbReference>
<dbReference type="RefSeq" id="WP_241711912.1">
    <property type="nucleotide sequence ID" value="NZ_JALBUF010000001.1"/>
</dbReference>
<organism evidence="3 4">
    <name type="scientific">Sulfoacidibacillus ferrooxidans</name>
    <dbReference type="NCBI Taxonomy" id="2005001"/>
    <lineage>
        <taxon>Bacteria</taxon>
        <taxon>Bacillati</taxon>
        <taxon>Bacillota</taxon>
        <taxon>Bacilli</taxon>
        <taxon>Bacillales</taxon>
        <taxon>Alicyclobacillaceae</taxon>
        <taxon>Sulfoacidibacillus</taxon>
    </lineage>
</organism>
<accession>A0A9X1V914</accession>
<sequence>MDKRGEPALELGTNMDGVAEQLVECMRQGQAMVLATIVRVKGSAYRKEGAKMLIGQDGQLFGTLSAGCLEEDVMHRAKEVFTHGKAYMYTYNLAAQSDEGWGKGSGCNGVIDVLLERLDWGGNAQESNTWIKIVKEIEEGQPVFLVRRIDMQSQHLCDGHGVNVHVSTMALSANQQVIGSVGDVHLDEEWTQQLLSFSKNEATQPTEVGPQMLYFLDRLQPKYAAFVFGAGPDARPLVALLAQVGFRVTVVDPRSAYLQEQYFSQASELLMMQPTQAREQLVVPEGTYAFVMTHSFTWDVAWVQFLREQPVRYLGILGPMARTERLFAPDSVPNYVYSPIGLPILAQGPEEIAVSIVAQVVQHRNSRCCLPVAKLL</sequence>
<feature type="domain" description="XdhC- CoxI" evidence="1">
    <location>
        <begin position="26"/>
        <end position="91"/>
    </location>
</feature>
<dbReference type="EMBL" id="JALBUF010000001">
    <property type="protein sequence ID" value="MCI0182308.1"/>
    <property type="molecule type" value="Genomic_DNA"/>
</dbReference>
<evidence type="ECO:0000259" key="2">
    <source>
        <dbReference type="Pfam" id="PF13478"/>
    </source>
</evidence>
<dbReference type="InterPro" id="IPR052698">
    <property type="entry name" value="MoCofactor_Util/Proc"/>
</dbReference>
<dbReference type="Gene3D" id="3.40.50.720">
    <property type="entry name" value="NAD(P)-binding Rossmann-like Domain"/>
    <property type="match status" value="1"/>
</dbReference>
<gene>
    <name evidence="3" type="primary">pucA</name>
    <name evidence="3" type="ORF">MM817_00567</name>
</gene>
<proteinExistence type="predicted"/>
<comment type="caution">
    <text evidence="3">The sequence shown here is derived from an EMBL/GenBank/DDBJ whole genome shotgun (WGS) entry which is preliminary data.</text>
</comment>
<reference evidence="3" key="1">
    <citation type="submission" date="2022-03" db="EMBL/GenBank/DDBJ databases">
        <title>Draft Genome Sequence of Firmicute Strain S0AB, a Heterotrophic Iron/Sulfur-Oxidizing Extreme Acidophile.</title>
        <authorList>
            <person name="Vergara E."/>
            <person name="Pakostova E."/>
            <person name="Johnson D.B."/>
            <person name="Holmes D.S."/>
        </authorList>
    </citation>
    <scope>NUCLEOTIDE SEQUENCE</scope>
    <source>
        <strain evidence="3">S0AB</strain>
    </source>
</reference>